<protein>
    <submittedName>
        <fullName evidence="2">Uncharacterized protein</fullName>
    </submittedName>
</protein>
<name>A0A165F295_9APHY</name>
<dbReference type="AlphaFoldDB" id="A0A165F295"/>
<dbReference type="Proteomes" id="UP000076871">
    <property type="component" value="Unassembled WGS sequence"/>
</dbReference>
<proteinExistence type="predicted"/>
<evidence type="ECO:0000256" key="1">
    <source>
        <dbReference type="SAM" id="MobiDB-lite"/>
    </source>
</evidence>
<evidence type="ECO:0000313" key="2">
    <source>
        <dbReference type="EMBL" id="KZT08221.1"/>
    </source>
</evidence>
<feature type="compositionally biased region" description="Polar residues" evidence="1">
    <location>
        <begin position="275"/>
        <end position="293"/>
    </location>
</feature>
<gene>
    <name evidence="2" type="ORF">LAESUDRAFT_811680</name>
</gene>
<sequence length="655" mass="70915">MTSPCPEACIPCKRRIYDADDSAKLTSDGVEPEKNDSGAESPPNSAVVQVQEDTDLLSETPPKKARYMDGRDVEEPMEAPWKAERVAGGMGNHGSESLLALLFSLSPEKSPLRDAAPVSIEINLLEGCSGATTTRHLFSMPAALPTQPVEQHGHGTRVENDCTYAQYDSKQTVQAAHTVAHISSSQTMPDISTPPPVSIRTPFLVAPLAQSLHKANRLPIAMPAFNSAEYTEFIKCVSRVAQLRDGAKSVNANESNKLTGDGFNGQENRPPRRSSCGSVQGQNQPAGSIQATNPGAYYPSSHYASAVQSQLVMPHMAEVQLGSIRQHLGYDELPSVGHAAPQRTRLEQLLSASERALPMAVISDGPQPTAIFSKFQAVAQNGPLYVSFTPEPHVSPAGAFADRAPTAAQFGALLGRCAASDHEALVQLKHLAKNNEGLERINSLAVQVVEDAWAAFNDSVKERNDQLLQAELFAGWLNVHRDLLRMLEGLHKLKHLVAHKRVYGMGRIAHAMASSMIDRYTRQVSLYLSSDPVGQLSPSLPAIRPTTSSVSDLARQQAARESIVEVLGLFDSVLASSVTRYRRECKSAMQGEKMREREAVLGRGLDALVAHLRFADVRDGSMLFVDSRRAMLDWANSTGSHSQNSGAIVINENSN</sequence>
<dbReference type="GeneID" id="63831363"/>
<feature type="region of interest" description="Disordered" evidence="1">
    <location>
        <begin position="252"/>
        <end position="294"/>
    </location>
</feature>
<feature type="region of interest" description="Disordered" evidence="1">
    <location>
        <begin position="21"/>
        <end position="76"/>
    </location>
</feature>
<dbReference type="RefSeq" id="XP_040765961.1">
    <property type="nucleotide sequence ID" value="XM_040914336.1"/>
</dbReference>
<dbReference type="EMBL" id="KV427616">
    <property type="protein sequence ID" value="KZT08221.1"/>
    <property type="molecule type" value="Genomic_DNA"/>
</dbReference>
<evidence type="ECO:0000313" key="3">
    <source>
        <dbReference type="Proteomes" id="UP000076871"/>
    </source>
</evidence>
<dbReference type="InParanoid" id="A0A165F295"/>
<accession>A0A165F295</accession>
<keyword evidence="3" id="KW-1185">Reference proteome</keyword>
<reference evidence="2 3" key="1">
    <citation type="journal article" date="2016" name="Mol. Biol. Evol.">
        <title>Comparative Genomics of Early-Diverging Mushroom-Forming Fungi Provides Insights into the Origins of Lignocellulose Decay Capabilities.</title>
        <authorList>
            <person name="Nagy L.G."/>
            <person name="Riley R."/>
            <person name="Tritt A."/>
            <person name="Adam C."/>
            <person name="Daum C."/>
            <person name="Floudas D."/>
            <person name="Sun H."/>
            <person name="Yadav J.S."/>
            <person name="Pangilinan J."/>
            <person name="Larsson K.H."/>
            <person name="Matsuura K."/>
            <person name="Barry K."/>
            <person name="Labutti K."/>
            <person name="Kuo R."/>
            <person name="Ohm R.A."/>
            <person name="Bhattacharya S.S."/>
            <person name="Shirouzu T."/>
            <person name="Yoshinaga Y."/>
            <person name="Martin F.M."/>
            <person name="Grigoriev I.V."/>
            <person name="Hibbett D.S."/>
        </authorList>
    </citation>
    <scope>NUCLEOTIDE SEQUENCE [LARGE SCALE GENOMIC DNA]</scope>
    <source>
        <strain evidence="2 3">93-53</strain>
    </source>
</reference>
<organism evidence="2 3">
    <name type="scientific">Laetiporus sulphureus 93-53</name>
    <dbReference type="NCBI Taxonomy" id="1314785"/>
    <lineage>
        <taxon>Eukaryota</taxon>
        <taxon>Fungi</taxon>
        <taxon>Dikarya</taxon>
        <taxon>Basidiomycota</taxon>
        <taxon>Agaricomycotina</taxon>
        <taxon>Agaricomycetes</taxon>
        <taxon>Polyporales</taxon>
        <taxon>Laetiporus</taxon>
    </lineage>
</organism>